<evidence type="ECO:0000259" key="3">
    <source>
        <dbReference type="Pfam" id="PF07859"/>
    </source>
</evidence>
<dbReference type="PANTHER" id="PTHR48081:SF8">
    <property type="entry name" value="ALPHA_BETA HYDROLASE FOLD-3 DOMAIN-CONTAINING PROTEIN-RELATED"/>
    <property type="match status" value="1"/>
</dbReference>
<feature type="region of interest" description="Disordered" evidence="2">
    <location>
        <begin position="1"/>
        <end position="44"/>
    </location>
</feature>
<organism evidence="4 5">
    <name type="scientific">Streptomyces atroolivaceus</name>
    <dbReference type="NCBI Taxonomy" id="66869"/>
    <lineage>
        <taxon>Bacteria</taxon>
        <taxon>Bacillati</taxon>
        <taxon>Actinomycetota</taxon>
        <taxon>Actinomycetes</taxon>
        <taxon>Kitasatosporales</taxon>
        <taxon>Streptomycetaceae</taxon>
        <taxon>Streptomyces</taxon>
    </lineage>
</organism>
<dbReference type="InterPro" id="IPR013094">
    <property type="entry name" value="AB_hydrolase_3"/>
</dbReference>
<evidence type="ECO:0000256" key="1">
    <source>
        <dbReference type="ARBA" id="ARBA00022801"/>
    </source>
</evidence>
<feature type="domain" description="Alpha/beta hydrolase fold-3" evidence="3">
    <location>
        <begin position="67"/>
        <end position="276"/>
    </location>
</feature>
<dbReference type="GeneID" id="31234836"/>
<sequence>MTSRPHLPETSPRSDSRQPTRRESEHDDAGPPAIPGSVTTEDLLVEGPHGTIPLRVYTPATRPAATLLWMHGGGFSRGTLDWPEAHMVSAELAARASARVVSVDYRLAGAGILFPVPLDDVYAAWEWLTSAFPRSEGGIHAVGGASAGAALALGCAIRGRDESLPADRVLLAYPFAHYPNPALDSATVRDMEAIPGILRCPPASIEEMVAGYVGRITDLPPLALPGAARLDGLPPTAIALSEYDDLRPSGELLGRQLTSVGVPVSLHVAARMPHGHLNHWPSPPEASASLDFLGASLSSLPAGRATFA</sequence>
<dbReference type="Gene3D" id="3.40.50.1820">
    <property type="entry name" value="alpha/beta hydrolase"/>
    <property type="match status" value="1"/>
</dbReference>
<dbReference type="Pfam" id="PF07859">
    <property type="entry name" value="Abhydrolase_3"/>
    <property type="match status" value="1"/>
</dbReference>
<gene>
    <name evidence="4" type="ORF">ACFPL4_15680</name>
</gene>
<comment type="caution">
    <text evidence="4">The sequence shown here is derived from an EMBL/GenBank/DDBJ whole genome shotgun (WGS) entry which is preliminary data.</text>
</comment>
<name>A0ABV9VA90_STRAZ</name>
<dbReference type="InterPro" id="IPR029058">
    <property type="entry name" value="AB_hydrolase_fold"/>
</dbReference>
<dbReference type="SUPFAM" id="SSF53474">
    <property type="entry name" value="alpha/beta-Hydrolases"/>
    <property type="match status" value="1"/>
</dbReference>
<proteinExistence type="predicted"/>
<dbReference type="GO" id="GO:0016787">
    <property type="term" value="F:hydrolase activity"/>
    <property type="evidence" value="ECO:0007669"/>
    <property type="project" value="UniProtKB-KW"/>
</dbReference>
<dbReference type="InterPro" id="IPR050300">
    <property type="entry name" value="GDXG_lipolytic_enzyme"/>
</dbReference>
<dbReference type="PANTHER" id="PTHR48081">
    <property type="entry name" value="AB HYDROLASE SUPERFAMILY PROTEIN C4A8.06C"/>
    <property type="match status" value="1"/>
</dbReference>
<keyword evidence="5" id="KW-1185">Reference proteome</keyword>
<keyword evidence="1 4" id="KW-0378">Hydrolase</keyword>
<evidence type="ECO:0000256" key="2">
    <source>
        <dbReference type="SAM" id="MobiDB-lite"/>
    </source>
</evidence>
<dbReference type="EMBL" id="JBHSJE010000003">
    <property type="protein sequence ID" value="MFC4979789.1"/>
    <property type="molecule type" value="Genomic_DNA"/>
</dbReference>
<evidence type="ECO:0000313" key="4">
    <source>
        <dbReference type="EMBL" id="MFC4979789.1"/>
    </source>
</evidence>
<reference evidence="5" key="1">
    <citation type="journal article" date="2019" name="Int. J. Syst. Evol. Microbiol.">
        <title>The Global Catalogue of Microorganisms (GCM) 10K type strain sequencing project: providing services to taxonomists for standard genome sequencing and annotation.</title>
        <authorList>
            <consortium name="The Broad Institute Genomics Platform"/>
            <consortium name="The Broad Institute Genome Sequencing Center for Infectious Disease"/>
            <person name="Wu L."/>
            <person name="Ma J."/>
        </authorList>
    </citation>
    <scope>NUCLEOTIDE SEQUENCE [LARGE SCALE GENOMIC DNA]</scope>
    <source>
        <strain evidence="5">ICMP 257</strain>
    </source>
</reference>
<evidence type="ECO:0000313" key="5">
    <source>
        <dbReference type="Proteomes" id="UP001595908"/>
    </source>
</evidence>
<dbReference type="Proteomes" id="UP001595908">
    <property type="component" value="Unassembled WGS sequence"/>
</dbReference>
<dbReference type="RefSeq" id="WP_051709601.1">
    <property type="nucleotide sequence ID" value="NZ_JBHSJE010000003.1"/>
</dbReference>
<accession>A0ABV9VA90</accession>
<feature type="compositionally biased region" description="Basic and acidic residues" evidence="2">
    <location>
        <begin position="12"/>
        <end position="29"/>
    </location>
</feature>
<protein>
    <submittedName>
        <fullName evidence="4">Alpha/beta hydrolase fold domain-containing protein</fullName>
    </submittedName>
</protein>